<reference evidence="1 2" key="1">
    <citation type="submission" date="2014-10" db="EMBL/GenBank/DDBJ databases">
        <title>Genome sequence of Erwinia typographi M043b.</title>
        <authorList>
            <person name="Chan K.-G."/>
            <person name="Tan W.-S."/>
        </authorList>
    </citation>
    <scope>NUCLEOTIDE SEQUENCE [LARGE SCALE GENOMIC DNA]</scope>
    <source>
        <strain evidence="1 2">M043b</strain>
    </source>
</reference>
<gene>
    <name evidence="1" type="ORF">NG99_16020</name>
</gene>
<protein>
    <submittedName>
        <fullName evidence="1">Uncharacterized protein</fullName>
    </submittedName>
</protein>
<dbReference type="EMBL" id="JRUQ01000045">
    <property type="protein sequence ID" value="KGT91534.1"/>
    <property type="molecule type" value="Genomic_DNA"/>
</dbReference>
<evidence type="ECO:0000313" key="2">
    <source>
        <dbReference type="Proteomes" id="UP000030351"/>
    </source>
</evidence>
<sequence length="217" mass="22639">MADYGVYLTTTDGRPFITPETTPVSLLGKYTASGDGVATAVITIDPSVINIPFVLSDAPAVHSVGYSGTQMTVRSSRQDSTGGAVNMQLYVFSIKAPTLPKWGVAIWNAAGKCILTNETRVLRDIVTIGTKGDPGTSGTSINQTRAGKWAIMPELAGNLAGVINQSPFSIPQIFFSRYDGANTQISSVLATTPPTGGQGTTTSAQSSVKAIDASLYD</sequence>
<dbReference type="STRING" id="371042.NG99_16020"/>
<dbReference type="Proteomes" id="UP000030351">
    <property type="component" value="Unassembled WGS sequence"/>
</dbReference>
<dbReference type="eggNOG" id="ENOG5033AWN">
    <property type="taxonomic scope" value="Bacteria"/>
</dbReference>
<proteinExistence type="predicted"/>
<name>A0A0A3Z1D0_9GAMM</name>
<accession>A0A0A3Z1D0</accession>
<organism evidence="1 2">
    <name type="scientific">Erwinia typographi</name>
    <dbReference type="NCBI Taxonomy" id="371042"/>
    <lineage>
        <taxon>Bacteria</taxon>
        <taxon>Pseudomonadati</taxon>
        <taxon>Pseudomonadota</taxon>
        <taxon>Gammaproteobacteria</taxon>
        <taxon>Enterobacterales</taxon>
        <taxon>Erwiniaceae</taxon>
        <taxon>Erwinia</taxon>
    </lineage>
</organism>
<evidence type="ECO:0000313" key="1">
    <source>
        <dbReference type="EMBL" id="KGT91534.1"/>
    </source>
</evidence>
<keyword evidence="2" id="KW-1185">Reference proteome</keyword>
<dbReference type="AlphaFoldDB" id="A0A0A3Z1D0"/>
<comment type="caution">
    <text evidence="1">The sequence shown here is derived from an EMBL/GenBank/DDBJ whole genome shotgun (WGS) entry which is preliminary data.</text>
</comment>